<organism evidence="9 10">
    <name type="scientific">Lipomyces tetrasporus</name>
    <dbReference type="NCBI Taxonomy" id="54092"/>
    <lineage>
        <taxon>Eukaryota</taxon>
        <taxon>Fungi</taxon>
        <taxon>Dikarya</taxon>
        <taxon>Ascomycota</taxon>
        <taxon>Saccharomycotina</taxon>
        <taxon>Lipomycetes</taxon>
        <taxon>Lipomycetales</taxon>
        <taxon>Lipomycetaceae</taxon>
        <taxon>Lipomyces</taxon>
    </lineage>
</organism>
<dbReference type="Gene3D" id="4.10.240.10">
    <property type="entry name" value="Zn(2)-C6 fungal-type DNA-binding domain"/>
    <property type="match status" value="1"/>
</dbReference>
<dbReference type="InterPro" id="IPR051799">
    <property type="entry name" value="NADH_flavin_oxidoreductase"/>
</dbReference>
<dbReference type="RefSeq" id="XP_056044255.1">
    <property type="nucleotide sequence ID" value="XM_056189968.1"/>
</dbReference>
<dbReference type="Pfam" id="PF00724">
    <property type="entry name" value="Oxidored_FMN"/>
    <property type="match status" value="1"/>
</dbReference>
<dbReference type="Gene3D" id="3.20.20.70">
    <property type="entry name" value="Aldolase class I"/>
    <property type="match status" value="1"/>
</dbReference>
<gene>
    <name evidence="9" type="ORF">POJ06DRAFT_281740</name>
</gene>
<dbReference type="GO" id="GO:0006351">
    <property type="term" value="P:DNA-templated transcription"/>
    <property type="evidence" value="ECO:0007669"/>
    <property type="project" value="InterPro"/>
</dbReference>
<feature type="region of interest" description="Disordered" evidence="7">
    <location>
        <begin position="470"/>
        <end position="497"/>
    </location>
</feature>
<keyword evidence="2" id="KW-0285">Flavoprotein</keyword>
<accession>A0AAD7QST7</accession>
<comment type="similarity">
    <text evidence="1">Belongs to the NADH:flavin oxidoreductase/NADH oxidase family.</text>
</comment>
<keyword evidence="3" id="KW-0288">FMN</keyword>
<name>A0AAD7QST7_9ASCO</name>
<evidence type="ECO:0000256" key="3">
    <source>
        <dbReference type="ARBA" id="ARBA00022643"/>
    </source>
</evidence>
<dbReference type="GO" id="GO:0000981">
    <property type="term" value="F:DNA-binding transcription factor activity, RNA polymerase II-specific"/>
    <property type="evidence" value="ECO:0007669"/>
    <property type="project" value="InterPro"/>
</dbReference>
<dbReference type="Pfam" id="PF00172">
    <property type="entry name" value="Zn_clus"/>
    <property type="match status" value="1"/>
</dbReference>
<dbReference type="InterPro" id="IPR013785">
    <property type="entry name" value="Aldolase_TIM"/>
</dbReference>
<keyword evidence="6" id="KW-0539">Nucleus</keyword>
<dbReference type="AlphaFoldDB" id="A0AAD7QST7"/>
<proteinExistence type="inferred from homology"/>
<dbReference type="CDD" id="cd00067">
    <property type="entry name" value="GAL4"/>
    <property type="match status" value="1"/>
</dbReference>
<dbReference type="GO" id="GO:0003677">
    <property type="term" value="F:DNA binding"/>
    <property type="evidence" value="ECO:0007669"/>
    <property type="project" value="InterPro"/>
</dbReference>
<dbReference type="SUPFAM" id="SSF51395">
    <property type="entry name" value="FMN-linked oxidoreductases"/>
    <property type="match status" value="1"/>
</dbReference>
<evidence type="ECO:0000256" key="2">
    <source>
        <dbReference type="ARBA" id="ARBA00022630"/>
    </source>
</evidence>
<evidence type="ECO:0000313" key="9">
    <source>
        <dbReference type="EMBL" id="KAJ8100805.1"/>
    </source>
</evidence>
<dbReference type="Proteomes" id="UP001217417">
    <property type="component" value="Unassembled WGS sequence"/>
</dbReference>
<sequence length="1039" mass="114773">MAVTRYESRGDAETQRLRDPLSFQFSKQTMKNRLFKASMGETLASWNLADPEACGIPTKELNELYQRVDQEHRWGEDENSFGAILTGNIQISSAVPHLPGDLLIDASYPFHGSRFDLSYAGRQALAGITLTTPFAPSVVPWGTEAQNALFAKTREATDADIQFLIDGFVHAATYLEAAGFDGVELHGAHGYVLAQFLSPRTNKRTDAYGGSLTNRMRLLVEIAKGIRAKTSPTFVVGVKLNSVEFQEGGFEAEEAAEVCRVLQDEAGMDFVELSGGALEKVGHEWTKETTLRREAFFLRFAELIVPRLGKMAEERRTKVFLTGGLRTAGAMVRALDTVDAVGIARPAAQEPWIARSLLSGSVAGVIKPVSPFDNDSALGLILAGAQLRQVGSGFKPLNSSDPKAIESFLEDKAAHEAAAAVDYGKQRPWFPVVSACDLCFLKKIKCDALKPTCSNCQIYKAECRTTKARNRISATRRQPREQAKPPSSPAPTARTNRIEDVESRLARVEHQLGLVFAAPSAAPVQAGDDQHKAAPAQDPDQFLSDFDYTALNEANQILGQPQSDMVPLGNAFTSKLPALDADIASGLVGDPYPCLPPLAEIQPAIADYFVHAAFMRMLQEYYASTCRQPRAAWAAVNVVLALATRVPVSPSSDLDLGFGDSQSVLSELVTRDVVLGLVIVFNALKDPSPAVVLVGTAVRLAHRLRLHNRRYQEQFPPAEILQRNRVFWITYLFDKDICLRHHTPSVQVDEDIDLDLPLEEPQDGAGNIYSKDGSRANFFRLRLRLAHIQGRITDQERRAQRWRLALPSDLQVDVVTELANRTALIWLCMMHFSYLGCLVMIHGIWTIPAHSRGTSEAEDASRLSPPLPRGWRNCVQMSRHCMAMMTQMPLSDCSVWANGCAYFSALIILQANLFDNTTHENVDKDLQLTKFAVNVIDQMSDASTIMQMKRMNVVAAELDRRVRLVVDHARQGVATSQPVPSVATVSPSETLNDHITYKDSDTELQWGWANDGVDAWPGLDVSIVSRHRRQNAMLIYILR</sequence>
<dbReference type="InterPro" id="IPR007219">
    <property type="entry name" value="XnlR_reg_dom"/>
</dbReference>
<evidence type="ECO:0000256" key="7">
    <source>
        <dbReference type="SAM" id="MobiDB-lite"/>
    </source>
</evidence>
<dbReference type="PANTHER" id="PTHR43656">
    <property type="entry name" value="BINDING OXIDOREDUCTASE, PUTATIVE (AFU_ORTHOLOGUE AFUA_2G08260)-RELATED"/>
    <property type="match status" value="1"/>
</dbReference>
<dbReference type="CDD" id="cd12148">
    <property type="entry name" value="fungal_TF_MHR"/>
    <property type="match status" value="1"/>
</dbReference>
<keyword evidence="4" id="KW-0479">Metal-binding</keyword>
<dbReference type="SMART" id="SM00066">
    <property type="entry name" value="GAL4"/>
    <property type="match status" value="1"/>
</dbReference>
<evidence type="ECO:0000256" key="5">
    <source>
        <dbReference type="ARBA" id="ARBA00023002"/>
    </source>
</evidence>
<keyword evidence="10" id="KW-1185">Reference proteome</keyword>
<dbReference type="GO" id="GO:0008270">
    <property type="term" value="F:zinc ion binding"/>
    <property type="evidence" value="ECO:0007669"/>
    <property type="project" value="InterPro"/>
</dbReference>
<reference evidence="9" key="1">
    <citation type="submission" date="2023-03" db="EMBL/GenBank/DDBJ databases">
        <title>Near-Complete genome sequence of Lipomyces tetrasporous NRRL Y-64009, an oleaginous yeast capable of growing on lignocellulosic hydrolysates.</title>
        <authorList>
            <consortium name="Lawrence Berkeley National Laboratory"/>
            <person name="Jagtap S.S."/>
            <person name="Liu J.-J."/>
            <person name="Walukiewicz H.E."/>
            <person name="Pangilinan J."/>
            <person name="Lipzen A."/>
            <person name="Ahrendt S."/>
            <person name="Koriabine M."/>
            <person name="Cobaugh K."/>
            <person name="Salamov A."/>
            <person name="Yoshinaga Y."/>
            <person name="Ng V."/>
            <person name="Daum C."/>
            <person name="Grigoriev I.V."/>
            <person name="Slininger P.J."/>
            <person name="Dien B.S."/>
            <person name="Jin Y.-S."/>
            <person name="Rao C.V."/>
        </authorList>
    </citation>
    <scope>NUCLEOTIDE SEQUENCE</scope>
    <source>
        <strain evidence="9">NRRL Y-64009</strain>
    </source>
</reference>
<dbReference type="GeneID" id="80885134"/>
<comment type="caution">
    <text evidence="9">The sequence shown here is derived from an EMBL/GenBank/DDBJ whole genome shotgun (WGS) entry which is preliminary data.</text>
</comment>
<dbReference type="SMART" id="SM00906">
    <property type="entry name" value="Fungal_trans"/>
    <property type="match status" value="1"/>
</dbReference>
<dbReference type="InterPro" id="IPR001155">
    <property type="entry name" value="OxRdtase_FMN_N"/>
</dbReference>
<dbReference type="GO" id="GO:0016491">
    <property type="term" value="F:oxidoreductase activity"/>
    <property type="evidence" value="ECO:0007669"/>
    <property type="project" value="UniProtKB-KW"/>
</dbReference>
<dbReference type="GO" id="GO:0010181">
    <property type="term" value="F:FMN binding"/>
    <property type="evidence" value="ECO:0007669"/>
    <property type="project" value="InterPro"/>
</dbReference>
<dbReference type="PANTHER" id="PTHR43656:SF5">
    <property type="entry name" value="NADH:FLAVIN OXIDOREDUCTASE_NADH OXIDASE N-TERMINAL DOMAIN-CONTAINING PROTEIN"/>
    <property type="match status" value="1"/>
</dbReference>
<evidence type="ECO:0000259" key="8">
    <source>
        <dbReference type="PROSITE" id="PS50048"/>
    </source>
</evidence>
<dbReference type="InterPro" id="IPR001138">
    <property type="entry name" value="Zn2Cys6_DnaBD"/>
</dbReference>
<evidence type="ECO:0000256" key="1">
    <source>
        <dbReference type="ARBA" id="ARBA00005979"/>
    </source>
</evidence>
<dbReference type="EMBL" id="JARPMG010000005">
    <property type="protein sequence ID" value="KAJ8100805.1"/>
    <property type="molecule type" value="Genomic_DNA"/>
</dbReference>
<dbReference type="PROSITE" id="PS50048">
    <property type="entry name" value="ZN2_CY6_FUNGAL_2"/>
    <property type="match status" value="1"/>
</dbReference>
<dbReference type="Pfam" id="PF04082">
    <property type="entry name" value="Fungal_trans"/>
    <property type="match status" value="1"/>
</dbReference>
<keyword evidence="5" id="KW-0560">Oxidoreductase</keyword>
<evidence type="ECO:0000256" key="6">
    <source>
        <dbReference type="ARBA" id="ARBA00023242"/>
    </source>
</evidence>
<evidence type="ECO:0000313" key="10">
    <source>
        <dbReference type="Proteomes" id="UP001217417"/>
    </source>
</evidence>
<dbReference type="SUPFAM" id="SSF57701">
    <property type="entry name" value="Zn2/Cys6 DNA-binding domain"/>
    <property type="match status" value="1"/>
</dbReference>
<dbReference type="InterPro" id="IPR036864">
    <property type="entry name" value="Zn2-C6_fun-type_DNA-bd_sf"/>
</dbReference>
<protein>
    <recommendedName>
        <fullName evidence="8">Zn(2)-C6 fungal-type domain-containing protein</fullName>
    </recommendedName>
</protein>
<evidence type="ECO:0000256" key="4">
    <source>
        <dbReference type="ARBA" id="ARBA00022723"/>
    </source>
</evidence>
<feature type="domain" description="Zn(2)-C6 fungal-type" evidence="8">
    <location>
        <begin position="435"/>
        <end position="465"/>
    </location>
</feature>